<keyword evidence="2" id="KW-1185">Reference proteome</keyword>
<dbReference type="Proteomes" id="UP000326380">
    <property type="component" value="Unassembled WGS sequence"/>
</dbReference>
<comment type="caution">
    <text evidence="1">The sequence shown here is derived from an EMBL/GenBank/DDBJ whole genome shotgun (WGS) entry which is preliminary data.</text>
</comment>
<dbReference type="InterPro" id="IPR025833">
    <property type="entry name" value="GDYXXLXY"/>
</dbReference>
<organism evidence="1 2">
    <name type="scientific">Hymenobacter busanensis</name>
    <dbReference type="NCBI Taxonomy" id="2607656"/>
    <lineage>
        <taxon>Bacteria</taxon>
        <taxon>Pseudomonadati</taxon>
        <taxon>Bacteroidota</taxon>
        <taxon>Cytophagia</taxon>
        <taxon>Cytophagales</taxon>
        <taxon>Hymenobacteraceae</taxon>
        <taxon>Hymenobacter</taxon>
    </lineage>
</organism>
<gene>
    <name evidence="1" type="ORF">F0P96_09410</name>
</gene>
<reference evidence="1 2" key="1">
    <citation type="submission" date="2019-09" db="EMBL/GenBank/DDBJ databases">
        <title>Genome sequence of Hymenobacter sp. M3.</title>
        <authorList>
            <person name="Srinivasan S."/>
        </authorList>
    </citation>
    <scope>NUCLEOTIDE SEQUENCE [LARGE SCALE GENOMIC DNA]</scope>
    <source>
        <strain evidence="1 2">M3</strain>
    </source>
</reference>
<dbReference type="EMBL" id="VTWU01000003">
    <property type="protein sequence ID" value="KAA9333187.1"/>
    <property type="molecule type" value="Genomic_DNA"/>
</dbReference>
<evidence type="ECO:0000313" key="1">
    <source>
        <dbReference type="EMBL" id="KAA9333187.1"/>
    </source>
</evidence>
<sequence length="184" mass="20709">MPGFFDPRTPLLPKPHRRGLQLAVAAQVAFLLLVAVAGYAVGHFGRTIALRTMPVDPRDLLYGDYVVLNFTISQLDVKQWRGAQPPRVHQPVYVELRPTPDGSYAAVAIYPENPPHIPASHAVLRGWVQSNWRTALRIRYGLERYYVPEGTGARLERRTGSRPLLVRVNIAPWGQSRITEVAER</sequence>
<dbReference type="AlphaFoldDB" id="A0A7L4ZZ58"/>
<dbReference type="RefSeq" id="WP_151078607.1">
    <property type="nucleotide sequence ID" value="NZ_CP047647.1"/>
</dbReference>
<dbReference type="Pfam" id="PF14345">
    <property type="entry name" value="GDYXXLXY"/>
    <property type="match status" value="1"/>
</dbReference>
<accession>A0A7L4ZZ58</accession>
<protein>
    <submittedName>
        <fullName evidence="1">GDYXXLXY domain-containing protein</fullName>
    </submittedName>
</protein>
<name>A0A7L4ZZ58_9BACT</name>
<proteinExistence type="predicted"/>
<evidence type="ECO:0000313" key="2">
    <source>
        <dbReference type="Proteomes" id="UP000326380"/>
    </source>
</evidence>